<reference evidence="3" key="1">
    <citation type="journal article" date="2019" name="Int. J. Syst. Evol. Microbiol.">
        <title>The Global Catalogue of Microorganisms (GCM) 10K type strain sequencing project: providing services to taxonomists for standard genome sequencing and annotation.</title>
        <authorList>
            <consortium name="The Broad Institute Genomics Platform"/>
            <consortium name="The Broad Institute Genome Sequencing Center for Infectious Disease"/>
            <person name="Wu L."/>
            <person name="Ma J."/>
        </authorList>
    </citation>
    <scope>NUCLEOTIDE SEQUENCE [LARGE SCALE GENOMIC DNA]</scope>
    <source>
        <strain evidence="3">JCM 18304</strain>
    </source>
</reference>
<dbReference type="Proteomes" id="UP001501570">
    <property type="component" value="Unassembled WGS sequence"/>
</dbReference>
<accession>A0ABP9SQ07</accession>
<sequence>MLRVPAHPGIPAHPASRPTPLSRLIRRLGPPGVPGPSGGPVDPGGPTASRGPRRGARCRIVSPSGTISADPPLDRRDPTVRCRSGRRAATRDGRTRESCERRAGEPDGGADAVGD</sequence>
<name>A0ABP9SQ07_9ACTN</name>
<evidence type="ECO:0000313" key="3">
    <source>
        <dbReference type="Proteomes" id="UP001501570"/>
    </source>
</evidence>
<evidence type="ECO:0000313" key="2">
    <source>
        <dbReference type="EMBL" id="GAA5200052.1"/>
    </source>
</evidence>
<proteinExistence type="predicted"/>
<dbReference type="EMBL" id="BAABJQ010000041">
    <property type="protein sequence ID" value="GAA5200052.1"/>
    <property type="molecule type" value="Genomic_DNA"/>
</dbReference>
<feature type="compositionally biased region" description="Basic and acidic residues" evidence="1">
    <location>
        <begin position="89"/>
        <end position="105"/>
    </location>
</feature>
<gene>
    <name evidence="2" type="ORF">GCM10023322_77070</name>
</gene>
<evidence type="ECO:0000256" key="1">
    <source>
        <dbReference type="SAM" id="MobiDB-lite"/>
    </source>
</evidence>
<organism evidence="2 3">
    <name type="scientific">Rugosimonospora acidiphila</name>
    <dbReference type="NCBI Taxonomy" id="556531"/>
    <lineage>
        <taxon>Bacteria</taxon>
        <taxon>Bacillati</taxon>
        <taxon>Actinomycetota</taxon>
        <taxon>Actinomycetes</taxon>
        <taxon>Micromonosporales</taxon>
        <taxon>Micromonosporaceae</taxon>
        <taxon>Rugosimonospora</taxon>
    </lineage>
</organism>
<feature type="region of interest" description="Disordered" evidence="1">
    <location>
        <begin position="1"/>
        <end position="115"/>
    </location>
</feature>
<protein>
    <submittedName>
        <fullName evidence="2">Uncharacterized protein</fullName>
    </submittedName>
</protein>
<keyword evidence="3" id="KW-1185">Reference proteome</keyword>
<comment type="caution">
    <text evidence="2">The sequence shown here is derived from an EMBL/GenBank/DDBJ whole genome shotgun (WGS) entry which is preliminary data.</text>
</comment>